<accession>A0A246FE49</accession>
<evidence type="ECO:0000256" key="1">
    <source>
        <dbReference type="SAM" id="Phobius"/>
    </source>
</evidence>
<dbReference type="STRING" id="46680.GCA_000807755_06332"/>
<evidence type="ECO:0000313" key="2">
    <source>
        <dbReference type="EMBL" id="OWP52585.1"/>
    </source>
</evidence>
<dbReference type="eggNOG" id="ENOG5033109">
    <property type="taxonomic scope" value="Bacteria"/>
</dbReference>
<dbReference type="AlphaFoldDB" id="A0A246FE49"/>
<organism evidence="2 3">
    <name type="scientific">Pseudomonas nitroreducens</name>
    <dbReference type="NCBI Taxonomy" id="46680"/>
    <lineage>
        <taxon>Bacteria</taxon>
        <taxon>Pseudomonadati</taxon>
        <taxon>Pseudomonadota</taxon>
        <taxon>Gammaproteobacteria</taxon>
        <taxon>Pseudomonadales</taxon>
        <taxon>Pseudomonadaceae</taxon>
        <taxon>Pseudomonas</taxon>
    </lineage>
</organism>
<proteinExistence type="predicted"/>
<feature type="transmembrane region" description="Helical" evidence="1">
    <location>
        <begin position="42"/>
        <end position="66"/>
    </location>
</feature>
<reference evidence="2 3" key="1">
    <citation type="submission" date="2017-06" db="EMBL/GenBank/DDBJ databases">
        <title>Draft genome of Pseudomonas nitroreducens DF05.</title>
        <authorList>
            <person name="Iyer R."/>
        </authorList>
    </citation>
    <scope>NUCLEOTIDE SEQUENCE [LARGE SCALE GENOMIC DNA]</scope>
    <source>
        <strain evidence="2 3">DF05</strain>
    </source>
</reference>
<evidence type="ECO:0000313" key="3">
    <source>
        <dbReference type="Proteomes" id="UP000198145"/>
    </source>
</evidence>
<keyword evidence="1" id="KW-0472">Membrane</keyword>
<comment type="caution">
    <text evidence="2">The sequence shown here is derived from an EMBL/GenBank/DDBJ whole genome shotgun (WGS) entry which is preliminary data.</text>
</comment>
<gene>
    <name evidence="2" type="ORF">CEG18_01735</name>
</gene>
<dbReference type="RefSeq" id="WP_088416023.1">
    <property type="nucleotide sequence ID" value="NZ_NJBA01000001.1"/>
</dbReference>
<dbReference type="Proteomes" id="UP000198145">
    <property type="component" value="Unassembled WGS sequence"/>
</dbReference>
<sequence length="97" mass="10709">MGTEGFFDGLGQMVGKAIRFIVDLLSGVLGGLWRAMDDFFHGLARAVGIDVSIFSFVLLFIGLLLLYSGIRAFMRRSIFSGLIWTVLGLVVLSWLIH</sequence>
<keyword evidence="1" id="KW-0812">Transmembrane</keyword>
<dbReference type="EMBL" id="NJBA01000001">
    <property type="protein sequence ID" value="OWP52585.1"/>
    <property type="molecule type" value="Genomic_DNA"/>
</dbReference>
<name>A0A246FE49_PSENT</name>
<feature type="transmembrane region" description="Helical" evidence="1">
    <location>
        <begin position="78"/>
        <end position="96"/>
    </location>
</feature>
<keyword evidence="1" id="KW-1133">Transmembrane helix</keyword>
<protein>
    <submittedName>
        <fullName evidence="2">Uncharacterized protein</fullName>
    </submittedName>
</protein>